<sequence length="161" mass="17784">MTMMISVQAKSVHRVSFSQFDSETETRSPPLSHPLILPLCLCEGACPPAGPGCRAARLKDPRGERFLNPSCPPATSEQTQDSVIQLKQDIKVGIFKTMEQLKYNDKIPENTPQSFTGTAQAKDPGRQRSGELCGASPRFTKDARPPPLYPLNHTSHNPQYH</sequence>
<organism evidence="2 3">
    <name type="scientific">Pleuronectes platessa</name>
    <name type="common">European plaice</name>
    <dbReference type="NCBI Taxonomy" id="8262"/>
    <lineage>
        <taxon>Eukaryota</taxon>
        <taxon>Metazoa</taxon>
        <taxon>Chordata</taxon>
        <taxon>Craniata</taxon>
        <taxon>Vertebrata</taxon>
        <taxon>Euteleostomi</taxon>
        <taxon>Actinopterygii</taxon>
        <taxon>Neopterygii</taxon>
        <taxon>Teleostei</taxon>
        <taxon>Neoteleostei</taxon>
        <taxon>Acanthomorphata</taxon>
        <taxon>Carangaria</taxon>
        <taxon>Pleuronectiformes</taxon>
        <taxon>Pleuronectoidei</taxon>
        <taxon>Pleuronectidae</taxon>
        <taxon>Pleuronectes</taxon>
    </lineage>
</organism>
<evidence type="ECO:0000313" key="3">
    <source>
        <dbReference type="Proteomes" id="UP001153269"/>
    </source>
</evidence>
<dbReference type="EMBL" id="CADEAL010004270">
    <property type="protein sequence ID" value="CAB1455800.1"/>
    <property type="molecule type" value="Genomic_DNA"/>
</dbReference>
<protein>
    <submittedName>
        <fullName evidence="2">Uncharacterized protein</fullName>
    </submittedName>
</protein>
<accession>A0A9N7VX07</accession>
<gene>
    <name evidence="2" type="ORF">PLEPLA_LOCUS43581</name>
</gene>
<dbReference type="Proteomes" id="UP001153269">
    <property type="component" value="Unassembled WGS sequence"/>
</dbReference>
<keyword evidence="3" id="KW-1185">Reference proteome</keyword>
<feature type="compositionally biased region" description="Polar residues" evidence="1">
    <location>
        <begin position="110"/>
        <end position="119"/>
    </location>
</feature>
<proteinExistence type="predicted"/>
<evidence type="ECO:0000313" key="2">
    <source>
        <dbReference type="EMBL" id="CAB1455800.1"/>
    </source>
</evidence>
<feature type="compositionally biased region" description="Polar residues" evidence="1">
    <location>
        <begin position="152"/>
        <end position="161"/>
    </location>
</feature>
<comment type="caution">
    <text evidence="2">The sequence shown here is derived from an EMBL/GenBank/DDBJ whole genome shotgun (WGS) entry which is preliminary data.</text>
</comment>
<evidence type="ECO:0000256" key="1">
    <source>
        <dbReference type="SAM" id="MobiDB-lite"/>
    </source>
</evidence>
<dbReference type="AlphaFoldDB" id="A0A9N7VX07"/>
<name>A0A9N7VX07_PLEPL</name>
<reference evidence="2" key="1">
    <citation type="submission" date="2020-03" db="EMBL/GenBank/DDBJ databases">
        <authorList>
            <person name="Weist P."/>
        </authorList>
    </citation>
    <scope>NUCLEOTIDE SEQUENCE</scope>
</reference>
<feature type="region of interest" description="Disordered" evidence="1">
    <location>
        <begin position="106"/>
        <end position="161"/>
    </location>
</feature>